<dbReference type="InterPro" id="IPR019186">
    <property type="entry name" value="Nucleolar_protein_12"/>
</dbReference>
<dbReference type="GO" id="GO:0005730">
    <property type="term" value="C:nucleolus"/>
    <property type="evidence" value="ECO:0007669"/>
    <property type="project" value="UniProtKB-SubCell"/>
</dbReference>
<proteinExistence type="inferred from homology"/>
<sequence length="154" mass="18032">MPPKISNTEILTAGAKAYAKKRRKKEKVVESIEFDPASRKDFLTGFRKRKQERKRKAKEKYDERLRQEKIKDRAILRAERRREVEEKMAALQAMIKGEHPSEDEEEITLFGKDNDTPDDSEEKQKESNVTEFKSNTALTTVTVIEEMDDWGKDI</sequence>
<evidence type="ECO:0000313" key="7">
    <source>
        <dbReference type="Proteomes" id="UP000027586"/>
    </source>
</evidence>
<evidence type="ECO:0000256" key="1">
    <source>
        <dbReference type="ARBA" id="ARBA00004604"/>
    </source>
</evidence>
<evidence type="ECO:0000256" key="3">
    <source>
        <dbReference type="ARBA" id="ARBA00023054"/>
    </source>
</evidence>
<evidence type="ECO:0000313" key="6">
    <source>
        <dbReference type="EMBL" id="CDH59730.1"/>
    </source>
</evidence>
<comment type="similarity">
    <text evidence="2">Belongs to the RRP17 family.</text>
</comment>
<reference evidence="6" key="1">
    <citation type="submission" date="2013-08" db="EMBL/GenBank/DDBJ databases">
        <title>Gene expansion shapes genome architecture in the human pathogen Lichtheimia corymbifera: an evolutionary genomics analysis in the ancient terrestrial Mucorales (Mucoromycotina).</title>
        <authorList>
            <person name="Schwartze V.U."/>
            <person name="Winter S."/>
            <person name="Shelest E."/>
            <person name="Marcet-Houben M."/>
            <person name="Horn F."/>
            <person name="Wehner S."/>
            <person name="Hoffmann K."/>
            <person name="Riege K."/>
            <person name="Sammeth M."/>
            <person name="Nowrousian M."/>
            <person name="Valiante V."/>
            <person name="Linde J."/>
            <person name="Jacobsen I.D."/>
            <person name="Marz M."/>
            <person name="Brakhage A.A."/>
            <person name="Gabaldon T."/>
            <person name="Bocker S."/>
            <person name="Voigt K."/>
        </authorList>
    </citation>
    <scope>NUCLEOTIDE SEQUENCE [LARGE SCALE GENOMIC DNA]</scope>
    <source>
        <strain evidence="6">FSU 9682</strain>
    </source>
</reference>
<keyword evidence="3" id="KW-0175">Coiled coil</keyword>
<evidence type="ECO:0008006" key="8">
    <source>
        <dbReference type="Google" id="ProtNLM"/>
    </source>
</evidence>
<dbReference type="Proteomes" id="UP000027586">
    <property type="component" value="Unassembled WGS sequence"/>
</dbReference>
<name>A0A068SCL1_9FUNG</name>
<dbReference type="PANTHER" id="PTHR14577">
    <property type="entry name" value="NUCLEOLAR PROTEIN 12"/>
    <property type="match status" value="1"/>
</dbReference>
<dbReference type="VEuPathDB" id="FungiDB:LCOR_10535.1"/>
<comment type="subcellular location">
    <subcellularLocation>
        <location evidence="1">Nucleus</location>
        <location evidence="1">Nucleolus</location>
    </subcellularLocation>
</comment>
<feature type="region of interest" description="Disordered" evidence="5">
    <location>
        <begin position="95"/>
        <end position="130"/>
    </location>
</feature>
<accession>A0A068SCL1</accession>
<dbReference type="EMBL" id="CBTN010000074">
    <property type="protein sequence ID" value="CDH59730.1"/>
    <property type="molecule type" value="Genomic_DNA"/>
</dbReference>
<organism evidence="6 7">
    <name type="scientific">Lichtheimia corymbifera JMRC:FSU:9682</name>
    <dbReference type="NCBI Taxonomy" id="1263082"/>
    <lineage>
        <taxon>Eukaryota</taxon>
        <taxon>Fungi</taxon>
        <taxon>Fungi incertae sedis</taxon>
        <taxon>Mucoromycota</taxon>
        <taxon>Mucoromycotina</taxon>
        <taxon>Mucoromycetes</taxon>
        <taxon>Mucorales</taxon>
        <taxon>Lichtheimiaceae</taxon>
        <taxon>Lichtheimia</taxon>
    </lineage>
</organism>
<protein>
    <recommendedName>
        <fullName evidence="8">Nucleolar protein 12</fullName>
    </recommendedName>
</protein>
<dbReference type="PANTHER" id="PTHR14577:SF0">
    <property type="entry name" value="NUCLEOLAR PROTEIN 12"/>
    <property type="match status" value="1"/>
</dbReference>
<dbReference type="GO" id="GO:0019843">
    <property type="term" value="F:rRNA binding"/>
    <property type="evidence" value="ECO:0007669"/>
    <property type="project" value="TreeGrafter"/>
</dbReference>
<keyword evidence="7" id="KW-1185">Reference proteome</keyword>
<evidence type="ECO:0000256" key="5">
    <source>
        <dbReference type="SAM" id="MobiDB-lite"/>
    </source>
</evidence>
<dbReference type="Pfam" id="PF09805">
    <property type="entry name" value="Nop25"/>
    <property type="match status" value="1"/>
</dbReference>
<dbReference type="STRING" id="1263082.A0A068SCL1"/>
<evidence type="ECO:0000256" key="2">
    <source>
        <dbReference type="ARBA" id="ARBA00007175"/>
    </source>
</evidence>
<keyword evidence="4" id="KW-0539">Nucleus</keyword>
<comment type="caution">
    <text evidence="6">The sequence shown here is derived from an EMBL/GenBank/DDBJ whole genome shotgun (WGS) entry which is preliminary data.</text>
</comment>
<gene>
    <name evidence="6" type="ORF">LCOR_10535.1</name>
</gene>
<dbReference type="OrthoDB" id="551633at2759"/>
<evidence type="ECO:0000256" key="4">
    <source>
        <dbReference type="ARBA" id="ARBA00023242"/>
    </source>
</evidence>
<dbReference type="AlphaFoldDB" id="A0A068SCL1"/>